<evidence type="ECO:0000313" key="2">
    <source>
        <dbReference type="Proteomes" id="UP000189660"/>
    </source>
</evidence>
<dbReference type="AlphaFoldDB" id="A0A1U9MCW6"/>
<proteinExistence type="predicted"/>
<name>A0A1U9MCW6_9HYPH</name>
<dbReference type="Proteomes" id="UP000189660">
    <property type="component" value="Chromosome"/>
</dbReference>
<gene>
    <name evidence="1" type="ORF">BBC0178_016910</name>
</gene>
<sequence>MNKLSAGKKDEMILYFHKYDFVGGLIGGNPATMYGALEGYNQLKAIGGMFDLDGKHYSVHSCYGLGKSDCGMTYGPAKSKIIKAQGRSF</sequence>
<reference evidence="1 2" key="1">
    <citation type="submission" date="2016-11" db="EMBL/GenBank/DDBJ databases">
        <title>Comparative genomics of Bartonella apis.</title>
        <authorList>
            <person name="Engel P."/>
        </authorList>
    </citation>
    <scope>NUCLEOTIDE SEQUENCE [LARGE SCALE GENOMIC DNA]</scope>
    <source>
        <strain evidence="1 2">BBC0178</strain>
    </source>
</reference>
<dbReference type="KEGG" id="bapa:BBC0178_016910"/>
<accession>A0A1U9MCW6</accession>
<organism evidence="1 2">
    <name type="scientific">Bartonella apihabitans</name>
    <dbReference type="NCBI Taxonomy" id="2750929"/>
    <lineage>
        <taxon>Bacteria</taxon>
        <taxon>Pseudomonadati</taxon>
        <taxon>Pseudomonadota</taxon>
        <taxon>Alphaproteobacteria</taxon>
        <taxon>Hyphomicrobiales</taxon>
        <taxon>Bartonellaceae</taxon>
        <taxon>Bartonella</taxon>
    </lineage>
</organism>
<dbReference type="EMBL" id="CP015820">
    <property type="protein sequence ID" value="AQT43144.1"/>
    <property type="molecule type" value="Genomic_DNA"/>
</dbReference>
<keyword evidence="2" id="KW-1185">Reference proteome</keyword>
<evidence type="ECO:0000313" key="1">
    <source>
        <dbReference type="EMBL" id="AQT43144.1"/>
    </source>
</evidence>
<protein>
    <submittedName>
        <fullName evidence="1">Uncharacterized protein</fullName>
    </submittedName>
</protein>